<dbReference type="GO" id="GO:0043153">
    <property type="term" value="P:entrainment of circadian clock by photoperiod"/>
    <property type="evidence" value="ECO:0007669"/>
    <property type="project" value="TreeGrafter"/>
</dbReference>
<keyword evidence="4" id="KW-1185">Reference proteome</keyword>
<dbReference type="GO" id="GO:0003677">
    <property type="term" value="F:DNA binding"/>
    <property type="evidence" value="ECO:0007669"/>
    <property type="project" value="TreeGrafter"/>
</dbReference>
<keyword evidence="2" id="KW-0285">Flavoprotein</keyword>
<reference evidence="3" key="1">
    <citation type="journal article" date="2019" name="bioRxiv">
        <title>The Genome of the Zebra Mussel, Dreissena polymorpha: A Resource for Invasive Species Research.</title>
        <authorList>
            <person name="McCartney M.A."/>
            <person name="Auch B."/>
            <person name="Kono T."/>
            <person name="Mallez S."/>
            <person name="Zhang Y."/>
            <person name="Obille A."/>
            <person name="Becker A."/>
            <person name="Abrahante J.E."/>
            <person name="Garbe J."/>
            <person name="Badalamenti J.P."/>
            <person name="Herman A."/>
            <person name="Mangelson H."/>
            <person name="Liachko I."/>
            <person name="Sullivan S."/>
            <person name="Sone E.D."/>
            <person name="Koren S."/>
            <person name="Silverstein K.A.T."/>
            <person name="Beckman K.B."/>
            <person name="Gohl D.M."/>
        </authorList>
    </citation>
    <scope>NUCLEOTIDE SEQUENCE</scope>
    <source>
        <strain evidence="3">Duluth1</strain>
        <tissue evidence="3">Whole animal</tissue>
    </source>
</reference>
<dbReference type="PANTHER" id="PTHR11455">
    <property type="entry name" value="CRYPTOCHROME"/>
    <property type="match status" value="1"/>
</dbReference>
<dbReference type="GO" id="GO:0032922">
    <property type="term" value="P:circadian regulation of gene expression"/>
    <property type="evidence" value="ECO:0007669"/>
    <property type="project" value="TreeGrafter"/>
</dbReference>
<protein>
    <submittedName>
        <fullName evidence="3">Uncharacterized protein</fullName>
    </submittedName>
</protein>
<keyword evidence="2" id="KW-0274">FAD</keyword>
<dbReference type="InterPro" id="IPR036134">
    <property type="entry name" value="Crypto/Photolyase_FAD-like_sf"/>
</dbReference>
<dbReference type="SUPFAM" id="SSF48173">
    <property type="entry name" value="Cryptochrome/photolyase FAD-binding domain"/>
    <property type="match status" value="1"/>
</dbReference>
<dbReference type="GO" id="GO:0071949">
    <property type="term" value="F:FAD binding"/>
    <property type="evidence" value="ECO:0007669"/>
    <property type="project" value="TreeGrafter"/>
</dbReference>
<feature type="binding site" evidence="2">
    <location>
        <begin position="72"/>
        <end position="76"/>
    </location>
    <ligand>
        <name>FAD</name>
        <dbReference type="ChEBI" id="CHEBI:57692"/>
    </ligand>
</feature>
<gene>
    <name evidence="3" type="ORF">DPMN_010401</name>
</gene>
<proteinExistence type="inferred from homology"/>
<sequence>MDFYTYGTDDEEGYDVPSLEDLGKREEDCGPCLYPGGETEALRRIDYILKKPARVCAFEKPETDPNSLEPSTSVLSPYLKFGCLSPRLFYNRLAEIYKCKNHSQSPFFYTVAAGTPNFNKMVGNPVCIQLLTAWKTAGGNLKTQAQHPAFSLFPF</sequence>
<evidence type="ECO:0000313" key="3">
    <source>
        <dbReference type="EMBL" id="KAH3886395.1"/>
    </source>
</evidence>
<accession>A0A9D4S0X8</accession>
<organism evidence="3 4">
    <name type="scientific">Dreissena polymorpha</name>
    <name type="common">Zebra mussel</name>
    <name type="synonym">Mytilus polymorpha</name>
    <dbReference type="NCBI Taxonomy" id="45954"/>
    <lineage>
        <taxon>Eukaryota</taxon>
        <taxon>Metazoa</taxon>
        <taxon>Spiralia</taxon>
        <taxon>Lophotrochozoa</taxon>
        <taxon>Mollusca</taxon>
        <taxon>Bivalvia</taxon>
        <taxon>Autobranchia</taxon>
        <taxon>Heteroconchia</taxon>
        <taxon>Euheterodonta</taxon>
        <taxon>Imparidentia</taxon>
        <taxon>Neoheterodontei</taxon>
        <taxon>Myida</taxon>
        <taxon>Dreissenoidea</taxon>
        <taxon>Dreissenidae</taxon>
        <taxon>Dreissena</taxon>
    </lineage>
</organism>
<dbReference type="EMBL" id="JAIWYP010000001">
    <property type="protein sequence ID" value="KAH3886395.1"/>
    <property type="molecule type" value="Genomic_DNA"/>
</dbReference>
<dbReference type="GO" id="GO:0003904">
    <property type="term" value="F:deoxyribodipyrimidine photo-lyase activity"/>
    <property type="evidence" value="ECO:0007669"/>
    <property type="project" value="TreeGrafter"/>
</dbReference>
<name>A0A9D4S0X8_DREPO</name>
<evidence type="ECO:0000256" key="2">
    <source>
        <dbReference type="PIRSR" id="PIRSR602081-1"/>
    </source>
</evidence>
<dbReference type="GO" id="GO:0005634">
    <property type="term" value="C:nucleus"/>
    <property type="evidence" value="ECO:0007669"/>
    <property type="project" value="TreeGrafter"/>
</dbReference>
<dbReference type="PANTHER" id="PTHR11455:SF9">
    <property type="entry name" value="CRYPTOCHROME CIRCADIAN CLOCK 5 ISOFORM X1"/>
    <property type="match status" value="1"/>
</dbReference>
<dbReference type="InterPro" id="IPR002081">
    <property type="entry name" value="Cryptochrome/DNA_photolyase_1"/>
</dbReference>
<dbReference type="Proteomes" id="UP000828390">
    <property type="component" value="Unassembled WGS sequence"/>
</dbReference>
<evidence type="ECO:0000313" key="4">
    <source>
        <dbReference type="Proteomes" id="UP000828390"/>
    </source>
</evidence>
<dbReference type="Gene3D" id="1.25.40.80">
    <property type="match status" value="1"/>
</dbReference>
<dbReference type="GO" id="GO:0005737">
    <property type="term" value="C:cytoplasm"/>
    <property type="evidence" value="ECO:0007669"/>
    <property type="project" value="TreeGrafter"/>
</dbReference>
<dbReference type="AlphaFoldDB" id="A0A9D4S0X8"/>
<reference evidence="3" key="2">
    <citation type="submission" date="2020-11" db="EMBL/GenBank/DDBJ databases">
        <authorList>
            <person name="McCartney M.A."/>
            <person name="Auch B."/>
            <person name="Kono T."/>
            <person name="Mallez S."/>
            <person name="Becker A."/>
            <person name="Gohl D.M."/>
            <person name="Silverstein K.A.T."/>
            <person name="Koren S."/>
            <person name="Bechman K.B."/>
            <person name="Herman A."/>
            <person name="Abrahante J.E."/>
            <person name="Garbe J."/>
        </authorList>
    </citation>
    <scope>NUCLEOTIDE SEQUENCE</scope>
    <source>
        <strain evidence="3">Duluth1</strain>
        <tissue evidence="3">Whole animal</tissue>
    </source>
</reference>
<comment type="cofactor">
    <cofactor evidence="2">
        <name>FAD</name>
        <dbReference type="ChEBI" id="CHEBI:57692"/>
    </cofactor>
    <text evidence="2">Binds 1 FAD per subunit.</text>
</comment>
<evidence type="ECO:0000256" key="1">
    <source>
        <dbReference type="ARBA" id="ARBA00005862"/>
    </source>
</evidence>
<comment type="similarity">
    <text evidence="1">Belongs to the DNA photolyase class-1 family.</text>
</comment>
<comment type="caution">
    <text evidence="3">The sequence shown here is derived from an EMBL/GenBank/DDBJ whole genome shotgun (WGS) entry which is preliminary data.</text>
</comment>